<dbReference type="Proteomes" id="UP001593940">
    <property type="component" value="Unassembled WGS sequence"/>
</dbReference>
<organism evidence="1 2">
    <name type="scientific">Microvirga arabica</name>
    <dbReference type="NCBI Taxonomy" id="1128671"/>
    <lineage>
        <taxon>Bacteria</taxon>
        <taxon>Pseudomonadati</taxon>
        <taxon>Pseudomonadota</taxon>
        <taxon>Alphaproteobacteria</taxon>
        <taxon>Hyphomicrobiales</taxon>
        <taxon>Methylobacteriaceae</taxon>
        <taxon>Microvirga</taxon>
    </lineage>
</organism>
<gene>
    <name evidence="1" type="ORF">ACETIH_06705</name>
</gene>
<evidence type="ECO:0000313" key="1">
    <source>
        <dbReference type="EMBL" id="MFC1456415.1"/>
    </source>
</evidence>
<evidence type="ECO:0008006" key="3">
    <source>
        <dbReference type="Google" id="ProtNLM"/>
    </source>
</evidence>
<protein>
    <recommendedName>
        <fullName evidence="3">Transposase</fullName>
    </recommendedName>
</protein>
<comment type="caution">
    <text evidence="1">The sequence shown here is derived from an EMBL/GenBank/DDBJ whole genome shotgun (WGS) entry which is preliminary data.</text>
</comment>
<reference evidence="1 2" key="1">
    <citation type="submission" date="2024-09" db="EMBL/GenBank/DDBJ databases">
        <title>Nodulacao em especies de Leguminosae Basais da Amazonia e Caracterizacao dos Rizobios e Bacterias Associadas aos Nodulos.</title>
        <authorList>
            <person name="Jambeiro I.C.A."/>
            <person name="Lopes I.S."/>
            <person name="Aguiar E.R.G.R."/>
            <person name="Santos A.F.J."/>
            <person name="Dos Santos J.M.F."/>
            <person name="Gross E."/>
        </authorList>
    </citation>
    <scope>NUCLEOTIDE SEQUENCE [LARGE SCALE GENOMIC DNA]</scope>
    <source>
        <strain evidence="1 2">BRUESC1165</strain>
    </source>
</reference>
<evidence type="ECO:0000313" key="2">
    <source>
        <dbReference type="Proteomes" id="UP001593940"/>
    </source>
</evidence>
<accession>A0ABV6Y5T2</accession>
<name>A0ABV6Y5T2_9HYPH</name>
<dbReference type="RefSeq" id="WP_203275724.1">
    <property type="nucleotide sequence ID" value="NZ_JAFBID010000142.1"/>
</dbReference>
<keyword evidence="2" id="KW-1185">Reference proteome</keyword>
<dbReference type="EMBL" id="JBHOMY010000016">
    <property type="protein sequence ID" value="MFC1456415.1"/>
    <property type="molecule type" value="Genomic_DNA"/>
</dbReference>
<sequence length="100" mass="10966">MSRTGVNPKDVERSAILRTPSVNLEMTRGMEGLPTTKPAEGFKPALRHTGLVPDEPSSLATLLTRIAHNQLALGRQLAELDVWMNDHRLSGRTGRPDAIQ</sequence>
<proteinExistence type="predicted"/>